<dbReference type="PANTHER" id="PTHR30548">
    <property type="entry name" value="2-HYDROXYGLUTARYL-COA DEHYDRATASE, D-COMPONENT-RELATED"/>
    <property type="match status" value="1"/>
</dbReference>
<sequence>MNLKASTALSLARFFANRKSLFHLLAIYEWWLKRKFPEPTLPQTSYQLTIKTIRELYSHSRPVIWSSLFFPCEFIHAVGAIPFYPEITIGLVAALGFSNLPLEFAEKNWYSQDLCSYHRAGVGMSLFKLFPRPDFLLATTSICRGTAGFFQSLANIWKIPCYLIDVPYQMTPEAINYVQNQLSSITTLISSQINCQLDWEETFSLSNATVKIIHQIETLRKQKSFAIQPPTKNLDYLPYYFQFLGSPASKFFFEKFLEHLQKLKNPSTNSHRLIWLHLKPFYPNQLTALLNEYHFDVVYDEFASVFWEPLEPEKPFESLAKKIISSQNLTVPEKRILRILNWCEQFKANGVIQFNQWGCRQSQGMNFLLKNTLQQKGYPVLLLDGDHIDKKFYSEEQLRTRIEAFHEILEG</sequence>
<gene>
    <name evidence="2" type="primary">fldB</name>
    <name evidence="2" type="ORF">BWY41_00822</name>
</gene>
<comment type="caution">
    <text evidence="2">The sequence shown here is derived from an EMBL/GenBank/DDBJ whole genome shotgun (WGS) entry which is preliminary data.</text>
</comment>
<dbReference type="Gene3D" id="3.40.50.11890">
    <property type="match status" value="1"/>
</dbReference>
<dbReference type="AlphaFoldDB" id="A0A1V5SYX0"/>
<evidence type="ECO:0000256" key="1">
    <source>
        <dbReference type="ARBA" id="ARBA00005806"/>
    </source>
</evidence>
<dbReference type="InterPro" id="IPR010327">
    <property type="entry name" value="FldB/FldC_alpha/beta"/>
</dbReference>
<protein>
    <submittedName>
        <fullName evidence="2">R-phenyllactate dehydratase subunit alpha</fullName>
        <ecNumber evidence="2">4.2.1.-</ecNumber>
    </submittedName>
</protein>
<accession>A0A1V5SYX0</accession>
<dbReference type="EMBL" id="MWBQ01000048">
    <property type="protein sequence ID" value="OQA59668.1"/>
    <property type="molecule type" value="Genomic_DNA"/>
</dbReference>
<dbReference type="PANTHER" id="PTHR30548:SF2">
    <property type="entry name" value="2-HYDROXYACYL-COA DEHYDRATASE,D-COMPONENT"/>
    <property type="match status" value="1"/>
</dbReference>
<keyword evidence="2" id="KW-0456">Lyase</keyword>
<dbReference type="GO" id="GO:0016829">
    <property type="term" value="F:lyase activity"/>
    <property type="evidence" value="ECO:0007669"/>
    <property type="project" value="UniProtKB-KW"/>
</dbReference>
<evidence type="ECO:0000313" key="2">
    <source>
        <dbReference type="EMBL" id="OQA59668.1"/>
    </source>
</evidence>
<organism evidence="2">
    <name type="scientific">Candidatus Atribacter allofermentans</name>
    <dbReference type="NCBI Taxonomy" id="1852833"/>
    <lineage>
        <taxon>Bacteria</taxon>
        <taxon>Pseudomonadati</taxon>
        <taxon>Atribacterota</taxon>
        <taxon>Atribacteria</taxon>
        <taxon>Atribacterales</taxon>
        <taxon>Atribacteraceae</taxon>
        <taxon>Atribacter</taxon>
    </lineage>
</organism>
<proteinExistence type="inferred from homology"/>
<reference evidence="2" key="1">
    <citation type="submission" date="2017-02" db="EMBL/GenBank/DDBJ databases">
        <title>Delving into the versatile metabolic prowess of the omnipresent phylum Bacteroidetes.</title>
        <authorList>
            <person name="Nobu M.K."/>
            <person name="Mei R."/>
            <person name="Narihiro T."/>
            <person name="Kuroda K."/>
            <person name="Liu W.-T."/>
        </authorList>
    </citation>
    <scope>NUCLEOTIDE SEQUENCE</scope>
    <source>
        <strain evidence="2">ADurb.Bin276</strain>
    </source>
</reference>
<dbReference type="Gene3D" id="3.40.50.11900">
    <property type="match status" value="1"/>
</dbReference>
<name>A0A1V5SYX0_9BACT</name>
<dbReference type="Proteomes" id="UP000485569">
    <property type="component" value="Unassembled WGS sequence"/>
</dbReference>
<comment type="similarity">
    <text evidence="1">Belongs to the FldB/FldC dehydratase alpha/beta subunit family.</text>
</comment>
<dbReference type="Pfam" id="PF06050">
    <property type="entry name" value="HGD-D"/>
    <property type="match status" value="1"/>
</dbReference>
<dbReference type="EC" id="4.2.1.-" evidence="2"/>